<keyword evidence="2" id="KW-0560">Oxidoreductase</keyword>
<keyword evidence="7" id="KW-1185">Reference proteome</keyword>
<evidence type="ECO:0000256" key="3">
    <source>
        <dbReference type="ARBA" id="ARBA00023027"/>
    </source>
</evidence>
<dbReference type="InterPro" id="IPR036291">
    <property type="entry name" value="NAD(P)-bd_dom_sf"/>
</dbReference>
<dbReference type="PIRSF" id="PIRSF000103">
    <property type="entry name" value="HIBADH"/>
    <property type="match status" value="1"/>
</dbReference>
<name>A0ABN3BYD2_9ACTN</name>
<comment type="caution">
    <text evidence="6">The sequence shown here is derived from an EMBL/GenBank/DDBJ whole genome shotgun (WGS) entry which is preliminary data.</text>
</comment>
<reference evidence="6 7" key="1">
    <citation type="journal article" date="2019" name="Int. J. Syst. Evol. Microbiol.">
        <title>The Global Catalogue of Microorganisms (GCM) 10K type strain sequencing project: providing services to taxonomists for standard genome sequencing and annotation.</title>
        <authorList>
            <consortium name="The Broad Institute Genomics Platform"/>
            <consortium name="The Broad Institute Genome Sequencing Center for Infectious Disease"/>
            <person name="Wu L."/>
            <person name="Ma J."/>
        </authorList>
    </citation>
    <scope>NUCLEOTIDE SEQUENCE [LARGE SCALE GENOMIC DNA]</scope>
    <source>
        <strain evidence="6 7">JCM 14924</strain>
    </source>
</reference>
<evidence type="ECO:0000313" key="7">
    <source>
        <dbReference type="Proteomes" id="UP001501391"/>
    </source>
</evidence>
<evidence type="ECO:0000259" key="4">
    <source>
        <dbReference type="Pfam" id="PF03446"/>
    </source>
</evidence>
<evidence type="ECO:0000256" key="1">
    <source>
        <dbReference type="ARBA" id="ARBA00009080"/>
    </source>
</evidence>
<dbReference type="Gene3D" id="3.40.50.720">
    <property type="entry name" value="NAD(P)-binding Rossmann-like Domain"/>
    <property type="match status" value="1"/>
</dbReference>
<organism evidence="6 7">
    <name type="scientific">Streptomyces bangladeshensis</name>
    <dbReference type="NCBI Taxonomy" id="295352"/>
    <lineage>
        <taxon>Bacteria</taxon>
        <taxon>Bacillati</taxon>
        <taxon>Actinomycetota</taxon>
        <taxon>Actinomycetes</taxon>
        <taxon>Kitasatosporales</taxon>
        <taxon>Streptomycetaceae</taxon>
        <taxon>Streptomyces</taxon>
    </lineage>
</organism>
<dbReference type="PROSITE" id="PS00895">
    <property type="entry name" value="3_HYDROXYISOBUT_DH"/>
    <property type="match status" value="1"/>
</dbReference>
<dbReference type="InterPro" id="IPR002204">
    <property type="entry name" value="3-OH-isobutyrate_DH-rel_CS"/>
</dbReference>
<evidence type="ECO:0000256" key="2">
    <source>
        <dbReference type="ARBA" id="ARBA00023002"/>
    </source>
</evidence>
<dbReference type="InterPro" id="IPR029154">
    <property type="entry name" value="HIBADH-like_NADP-bd"/>
</dbReference>
<dbReference type="InterPro" id="IPR015815">
    <property type="entry name" value="HIBADH-related"/>
</dbReference>
<sequence>MTRVGVIGLGTMGHAMAVRLLRRGHHVTGWNRSADALGRFTAAGGTAAATPRAVARCSEVVLVATSDEQALREVTEGDEGVLAGLAGTDAVLVQTSTVAPEAYRRLSAALPPGAGLLDAPVMGSVDAVLAGRLTVFAGGPPELVRRCLPVLDDLGPVCRTGPLGSGSAAKLVANAALFGVLAQLGETLALADGLGLDRDTAFEVLAATPLAAQAERRRPSLEKDEYPTRFSLRLAAKDMGLIREAARRHGVELRLGEATSSWVERALAAGYGEEDYTVLLRGASRAPRDADPRRRDSA</sequence>
<dbReference type="Pfam" id="PF03446">
    <property type="entry name" value="NAD_binding_2"/>
    <property type="match status" value="1"/>
</dbReference>
<dbReference type="SUPFAM" id="SSF48179">
    <property type="entry name" value="6-phosphogluconate dehydrogenase C-terminal domain-like"/>
    <property type="match status" value="1"/>
</dbReference>
<gene>
    <name evidence="6" type="ORF">GCM10009787_58980</name>
</gene>
<proteinExistence type="inferred from homology"/>
<protein>
    <submittedName>
        <fullName evidence="6">NAD(P)-dependent oxidoreductase</fullName>
    </submittedName>
</protein>
<keyword evidence="3" id="KW-0520">NAD</keyword>
<dbReference type="SUPFAM" id="SSF51735">
    <property type="entry name" value="NAD(P)-binding Rossmann-fold domains"/>
    <property type="match status" value="1"/>
</dbReference>
<dbReference type="Gene3D" id="1.10.1040.10">
    <property type="entry name" value="N-(1-d-carboxylethyl)-l-norvaline Dehydrogenase, domain 2"/>
    <property type="match status" value="1"/>
</dbReference>
<dbReference type="Pfam" id="PF14833">
    <property type="entry name" value="NAD_binding_11"/>
    <property type="match status" value="1"/>
</dbReference>
<comment type="similarity">
    <text evidence="1">Belongs to the HIBADH-related family.</text>
</comment>
<accession>A0ABN3BYD2</accession>
<dbReference type="Proteomes" id="UP001501391">
    <property type="component" value="Unassembled WGS sequence"/>
</dbReference>
<evidence type="ECO:0000313" key="6">
    <source>
        <dbReference type="EMBL" id="GAA2201948.1"/>
    </source>
</evidence>
<dbReference type="InterPro" id="IPR051265">
    <property type="entry name" value="HIBADH-related_NP60_sf"/>
</dbReference>
<dbReference type="InterPro" id="IPR013328">
    <property type="entry name" value="6PGD_dom2"/>
</dbReference>
<dbReference type="InterPro" id="IPR008927">
    <property type="entry name" value="6-PGluconate_DH-like_C_sf"/>
</dbReference>
<feature type="domain" description="6-phosphogluconate dehydrogenase NADP-binding" evidence="4">
    <location>
        <begin position="3"/>
        <end position="158"/>
    </location>
</feature>
<dbReference type="InterPro" id="IPR006115">
    <property type="entry name" value="6PGDH_NADP-bd"/>
</dbReference>
<dbReference type="RefSeq" id="WP_059249042.1">
    <property type="nucleotide sequence ID" value="NZ_BAAAOQ010000021.1"/>
</dbReference>
<feature type="domain" description="3-hydroxyisobutyrate dehydrogenase-like NAD-binding" evidence="5">
    <location>
        <begin position="164"/>
        <end position="281"/>
    </location>
</feature>
<dbReference type="EMBL" id="BAAAOQ010000021">
    <property type="protein sequence ID" value="GAA2201948.1"/>
    <property type="molecule type" value="Genomic_DNA"/>
</dbReference>
<dbReference type="PANTHER" id="PTHR43580:SF2">
    <property type="entry name" value="CYTOKINE-LIKE NUCLEAR FACTOR N-PAC"/>
    <property type="match status" value="1"/>
</dbReference>
<evidence type="ECO:0000259" key="5">
    <source>
        <dbReference type="Pfam" id="PF14833"/>
    </source>
</evidence>
<dbReference type="PANTHER" id="PTHR43580">
    <property type="entry name" value="OXIDOREDUCTASE GLYR1-RELATED"/>
    <property type="match status" value="1"/>
</dbReference>